<dbReference type="FunFam" id="1.10.510.10:FF:000714">
    <property type="entry name" value="Kinase family with leucine-rich repeat domain-containing protein"/>
    <property type="match status" value="1"/>
</dbReference>
<keyword evidence="11 15" id="KW-1133">Transmembrane helix</keyword>
<comment type="subcellular location">
    <subcellularLocation>
        <location evidence="1">Membrane</location>
        <topology evidence="1">Single-pass membrane protein</topology>
    </subcellularLocation>
</comment>
<dbReference type="InterPro" id="IPR032675">
    <property type="entry name" value="LRR_dom_sf"/>
</dbReference>
<dbReference type="Gene3D" id="1.10.510.10">
    <property type="entry name" value="Transferase(Phosphotransferase) domain 1"/>
    <property type="match status" value="1"/>
</dbReference>
<dbReference type="PROSITE" id="PS00108">
    <property type="entry name" value="PROTEIN_KINASE_ST"/>
    <property type="match status" value="1"/>
</dbReference>
<dbReference type="InterPro" id="IPR055414">
    <property type="entry name" value="LRR_R13L4/SHOC2-like"/>
</dbReference>
<evidence type="ECO:0000256" key="3">
    <source>
        <dbReference type="ARBA" id="ARBA00022614"/>
    </source>
</evidence>
<evidence type="ECO:0000256" key="10">
    <source>
        <dbReference type="ARBA" id="ARBA00022840"/>
    </source>
</evidence>
<sequence length="1007" mass="111475">MTKPKICIQFCFYTSPFFLLLFSHATSQLSDQEQAVLLKLKQHWQNPQSLSHWTPSNTSHCSWPEITCTKGFITELSLTDKNINGTVPPFICDLKNLTVLDLSYNYMNSSGFPRALYSCSNLQHLDLSQNYFSGTVPEDIHRMAQLRQLNLGANSFSGNIPASIGQLTELRSLQLFQVPFTGSFPPEIGNLSNLERLELAYMSRITTTLPSEFTKLKKLKYLWVAGSSLVGEIPDTIGEMAALEHLDLSTNNLSGKIPSGLFMLKNLSIVYLHINKLSGEIPLAVEALNIDVVDLSENNLTGTIPDDFGRLTKLTGLALFSNQLSGKIPDSIGRLPSLINLKLFGNSFSGTLSPDFGRYSMLEEFQVASNRLTGQLPQHLGDNGRLTGVVAFDNNLSGELPKSLGSCNHLKILNVKNNRFSGSVPSGVWTLSNLSNLLLSNNSFTGELPERLSLNLSRLEMSHNRFSGKIPAGVSSWQNLVHLDASNNLLDGTIPLELTALPHLSTLFLNQNRLSGSLPSNIISWKSLNMLNLGQNAISGQIPEGFCYLPRLTDLDLSENQLSGEIPPKLGLLKLTSLNLSSNHLTGSIPSEFENGAYASSFLNNPRLCANKPSPNIAECNSKNQNSSKTSSKLLAWIIGVPAAFLGLVVSFLVIRIYRKRMHALDLAWKLTSFQRLNFTKFDILSGLTENNLIGCGGSGKVYRVSINPSHDFVAVKRIWSDKKPEQKLEKEFLAEVKILSSIRHSNIVKLLCYISSDNSKLLVYEYLENRSLDLWLNRKSRATTVSGSVHNDILDWPQRLKIAVGAAKGLSYMHHDCSPPIVHRDLKSSNILLDSEFNAKIADFGVAKMLMKEGESTTMSAVVGSYGYIAPEYAHTIRVNEKIDVYSFGVVLLELATGRKASEGDEHTSLAEWAWRHFQEGNPIDDALDDEVRKPCNLDEMCHVFKLGIMCTGTLPSNRPSMKEVLKILLRCNQPLVYGEKYSPPLKNSECEKVLENNDATLASMV</sequence>
<keyword evidence="9" id="KW-0418">Kinase</keyword>
<keyword evidence="8 14" id="KW-0547">Nucleotide-binding</keyword>
<dbReference type="Pfam" id="PF00069">
    <property type="entry name" value="Pkinase"/>
    <property type="match status" value="1"/>
</dbReference>
<dbReference type="PANTHER" id="PTHR27008:SF396">
    <property type="entry name" value="LRR RECEPTOR-LIKE SERINE_THREONINE-PROTEIN KINASE HSL2"/>
    <property type="match status" value="1"/>
</dbReference>
<evidence type="ECO:0000256" key="7">
    <source>
        <dbReference type="ARBA" id="ARBA00022737"/>
    </source>
</evidence>
<dbReference type="GO" id="GO:0016020">
    <property type="term" value="C:membrane"/>
    <property type="evidence" value="ECO:0007669"/>
    <property type="project" value="UniProtKB-SubCell"/>
</dbReference>
<feature type="binding site" evidence="14">
    <location>
        <position position="717"/>
    </location>
    <ligand>
        <name>ATP</name>
        <dbReference type="ChEBI" id="CHEBI:30616"/>
    </ligand>
</feature>
<evidence type="ECO:0000256" key="9">
    <source>
        <dbReference type="ARBA" id="ARBA00022777"/>
    </source>
</evidence>
<evidence type="ECO:0000256" key="16">
    <source>
        <dbReference type="SAM" id="SignalP"/>
    </source>
</evidence>
<dbReference type="Pfam" id="PF08263">
    <property type="entry name" value="LRRNT_2"/>
    <property type="match status" value="1"/>
</dbReference>
<keyword evidence="4" id="KW-0808">Transferase</keyword>
<dbReference type="InterPro" id="IPR011009">
    <property type="entry name" value="Kinase-like_dom_sf"/>
</dbReference>
<keyword evidence="12 15" id="KW-0472">Membrane</keyword>
<reference evidence="18 19" key="1">
    <citation type="submission" date="2019-06" db="EMBL/GenBank/DDBJ databases">
        <title>A chromosomal-level reference genome of Carpinus fangiana (Coryloideae, Betulaceae).</title>
        <authorList>
            <person name="Yang X."/>
            <person name="Wang Z."/>
            <person name="Zhang L."/>
            <person name="Hao G."/>
            <person name="Liu J."/>
            <person name="Yang Y."/>
        </authorList>
    </citation>
    <scope>NUCLEOTIDE SEQUENCE [LARGE SCALE GENOMIC DNA]</scope>
    <source>
        <strain evidence="18">Cfa_2016G</strain>
        <tissue evidence="18">Leaf</tissue>
    </source>
</reference>
<dbReference type="Pfam" id="PF00560">
    <property type="entry name" value="LRR_1"/>
    <property type="match status" value="5"/>
</dbReference>
<dbReference type="AlphaFoldDB" id="A0A5N6QH39"/>
<dbReference type="SUPFAM" id="SSF56112">
    <property type="entry name" value="Protein kinase-like (PK-like)"/>
    <property type="match status" value="1"/>
</dbReference>
<evidence type="ECO:0000256" key="4">
    <source>
        <dbReference type="ARBA" id="ARBA00022679"/>
    </source>
</evidence>
<dbReference type="SUPFAM" id="SSF52058">
    <property type="entry name" value="L domain-like"/>
    <property type="match status" value="1"/>
</dbReference>
<accession>A0A5N6QH39</accession>
<dbReference type="FunFam" id="3.80.10.10:FF:000233">
    <property type="entry name" value="Leucine-rich repeat receptor-like protein kinase TDR"/>
    <property type="match status" value="1"/>
</dbReference>
<dbReference type="InterPro" id="IPR008271">
    <property type="entry name" value="Ser/Thr_kinase_AS"/>
</dbReference>
<dbReference type="FunFam" id="3.80.10.10:FF:000824">
    <property type="entry name" value="Receptor-like protein kinase HSL1 isoform A"/>
    <property type="match status" value="1"/>
</dbReference>
<dbReference type="FunFam" id="3.30.200.20:FF:000512">
    <property type="entry name" value="Receptor-like protein kinase HSL1"/>
    <property type="match status" value="1"/>
</dbReference>
<evidence type="ECO:0000256" key="12">
    <source>
        <dbReference type="ARBA" id="ARBA00023136"/>
    </source>
</evidence>
<feature type="domain" description="Protein kinase" evidence="17">
    <location>
        <begin position="688"/>
        <end position="978"/>
    </location>
</feature>
<organism evidence="18 19">
    <name type="scientific">Carpinus fangiana</name>
    <dbReference type="NCBI Taxonomy" id="176857"/>
    <lineage>
        <taxon>Eukaryota</taxon>
        <taxon>Viridiplantae</taxon>
        <taxon>Streptophyta</taxon>
        <taxon>Embryophyta</taxon>
        <taxon>Tracheophyta</taxon>
        <taxon>Spermatophyta</taxon>
        <taxon>Magnoliopsida</taxon>
        <taxon>eudicotyledons</taxon>
        <taxon>Gunneridae</taxon>
        <taxon>Pentapetalae</taxon>
        <taxon>rosids</taxon>
        <taxon>fabids</taxon>
        <taxon>Fagales</taxon>
        <taxon>Betulaceae</taxon>
        <taxon>Carpinus</taxon>
    </lineage>
</organism>
<dbReference type="InterPro" id="IPR000719">
    <property type="entry name" value="Prot_kinase_dom"/>
</dbReference>
<feature type="chain" id="PRO_5024448229" description="Protein kinase domain-containing protein" evidence="16">
    <location>
        <begin position="28"/>
        <end position="1007"/>
    </location>
</feature>
<dbReference type="EMBL" id="CM017321">
    <property type="protein sequence ID" value="KAE7998652.1"/>
    <property type="molecule type" value="Genomic_DNA"/>
</dbReference>
<comment type="similarity">
    <text evidence="2">Belongs to the protein kinase superfamily. Ser/Thr protein kinase family.</text>
</comment>
<evidence type="ECO:0000259" key="17">
    <source>
        <dbReference type="PROSITE" id="PS50011"/>
    </source>
</evidence>
<dbReference type="Proteomes" id="UP000327013">
    <property type="component" value="Chromosome 1"/>
</dbReference>
<evidence type="ECO:0000256" key="2">
    <source>
        <dbReference type="ARBA" id="ARBA00008684"/>
    </source>
</evidence>
<dbReference type="InterPro" id="IPR001611">
    <property type="entry name" value="Leu-rich_rpt"/>
</dbReference>
<evidence type="ECO:0000256" key="14">
    <source>
        <dbReference type="PROSITE-ProRule" id="PRU10141"/>
    </source>
</evidence>
<proteinExistence type="inferred from homology"/>
<keyword evidence="6 16" id="KW-0732">Signal</keyword>
<dbReference type="GO" id="GO:0005524">
    <property type="term" value="F:ATP binding"/>
    <property type="evidence" value="ECO:0007669"/>
    <property type="project" value="UniProtKB-UniRule"/>
</dbReference>
<evidence type="ECO:0000256" key="1">
    <source>
        <dbReference type="ARBA" id="ARBA00004167"/>
    </source>
</evidence>
<evidence type="ECO:0000256" key="15">
    <source>
        <dbReference type="SAM" id="Phobius"/>
    </source>
</evidence>
<dbReference type="OrthoDB" id="676979at2759"/>
<dbReference type="SUPFAM" id="SSF52047">
    <property type="entry name" value="RNI-like"/>
    <property type="match status" value="1"/>
</dbReference>
<evidence type="ECO:0000313" key="18">
    <source>
        <dbReference type="EMBL" id="KAE7998652.1"/>
    </source>
</evidence>
<name>A0A5N6QH39_9ROSI</name>
<feature type="signal peptide" evidence="16">
    <location>
        <begin position="1"/>
        <end position="27"/>
    </location>
</feature>
<evidence type="ECO:0000256" key="6">
    <source>
        <dbReference type="ARBA" id="ARBA00022729"/>
    </source>
</evidence>
<evidence type="ECO:0000313" key="19">
    <source>
        <dbReference type="Proteomes" id="UP000327013"/>
    </source>
</evidence>
<dbReference type="SMART" id="SM00220">
    <property type="entry name" value="S_TKc"/>
    <property type="match status" value="1"/>
</dbReference>
<dbReference type="InterPro" id="IPR017441">
    <property type="entry name" value="Protein_kinase_ATP_BS"/>
</dbReference>
<dbReference type="FunFam" id="3.80.10.10:FF:001670">
    <property type="entry name" value="Putative leucine-rich repeat receptor-like protein kinase family protein"/>
    <property type="match status" value="1"/>
</dbReference>
<dbReference type="PRINTS" id="PR00019">
    <property type="entry name" value="LEURICHRPT"/>
</dbReference>
<dbReference type="InterPro" id="IPR051809">
    <property type="entry name" value="Plant_receptor-like_S/T_kinase"/>
</dbReference>
<feature type="transmembrane region" description="Helical" evidence="15">
    <location>
        <begin position="634"/>
        <end position="655"/>
    </location>
</feature>
<dbReference type="PANTHER" id="PTHR27008">
    <property type="entry name" value="OS04G0122200 PROTEIN"/>
    <property type="match status" value="1"/>
</dbReference>
<evidence type="ECO:0000256" key="13">
    <source>
        <dbReference type="ARBA" id="ARBA00023180"/>
    </source>
</evidence>
<dbReference type="SMART" id="SM00369">
    <property type="entry name" value="LRR_TYP"/>
    <property type="match status" value="8"/>
</dbReference>
<keyword evidence="10 14" id="KW-0067">ATP-binding</keyword>
<keyword evidence="5 15" id="KW-0812">Transmembrane</keyword>
<protein>
    <recommendedName>
        <fullName evidence="17">Protein kinase domain-containing protein</fullName>
    </recommendedName>
</protein>
<dbReference type="Pfam" id="PF13855">
    <property type="entry name" value="LRR_8"/>
    <property type="match status" value="2"/>
</dbReference>
<dbReference type="Pfam" id="PF23598">
    <property type="entry name" value="LRR_14"/>
    <property type="match status" value="1"/>
</dbReference>
<keyword evidence="19" id="KW-1185">Reference proteome</keyword>
<evidence type="ECO:0000256" key="11">
    <source>
        <dbReference type="ARBA" id="ARBA00022989"/>
    </source>
</evidence>
<dbReference type="InterPro" id="IPR003591">
    <property type="entry name" value="Leu-rich_rpt_typical-subtyp"/>
</dbReference>
<gene>
    <name evidence="18" type="ORF">FH972_003176</name>
</gene>
<dbReference type="PROSITE" id="PS51450">
    <property type="entry name" value="LRR"/>
    <property type="match status" value="1"/>
</dbReference>
<dbReference type="PROSITE" id="PS00107">
    <property type="entry name" value="PROTEIN_KINASE_ATP"/>
    <property type="match status" value="1"/>
</dbReference>
<keyword evidence="3" id="KW-0433">Leucine-rich repeat</keyword>
<evidence type="ECO:0000256" key="5">
    <source>
        <dbReference type="ARBA" id="ARBA00022692"/>
    </source>
</evidence>
<dbReference type="Gene3D" id="3.80.10.10">
    <property type="entry name" value="Ribonuclease Inhibitor"/>
    <property type="match status" value="5"/>
</dbReference>
<keyword evidence="13" id="KW-0325">Glycoprotein</keyword>
<evidence type="ECO:0000256" key="8">
    <source>
        <dbReference type="ARBA" id="ARBA00022741"/>
    </source>
</evidence>
<dbReference type="PROSITE" id="PS50011">
    <property type="entry name" value="PROTEIN_KINASE_DOM"/>
    <property type="match status" value="1"/>
</dbReference>
<dbReference type="Gene3D" id="3.30.200.20">
    <property type="entry name" value="Phosphorylase Kinase, domain 1"/>
    <property type="match status" value="1"/>
</dbReference>
<keyword evidence="7" id="KW-0677">Repeat</keyword>
<dbReference type="InterPro" id="IPR013210">
    <property type="entry name" value="LRR_N_plant-typ"/>
</dbReference>
<dbReference type="GO" id="GO:0009791">
    <property type="term" value="P:post-embryonic development"/>
    <property type="evidence" value="ECO:0007669"/>
    <property type="project" value="UniProtKB-ARBA"/>
</dbReference>
<dbReference type="GO" id="GO:0004672">
    <property type="term" value="F:protein kinase activity"/>
    <property type="evidence" value="ECO:0007669"/>
    <property type="project" value="InterPro"/>
</dbReference>